<reference evidence="2 3" key="1">
    <citation type="journal article" date="2018" name="Nat. Ecol. Evol.">
        <title>Pezizomycetes genomes reveal the molecular basis of ectomycorrhizal truffle lifestyle.</title>
        <authorList>
            <person name="Murat C."/>
            <person name="Payen T."/>
            <person name="Noel B."/>
            <person name="Kuo A."/>
            <person name="Morin E."/>
            <person name="Chen J."/>
            <person name="Kohler A."/>
            <person name="Krizsan K."/>
            <person name="Balestrini R."/>
            <person name="Da Silva C."/>
            <person name="Montanini B."/>
            <person name="Hainaut M."/>
            <person name="Levati E."/>
            <person name="Barry K.W."/>
            <person name="Belfiori B."/>
            <person name="Cichocki N."/>
            <person name="Clum A."/>
            <person name="Dockter R.B."/>
            <person name="Fauchery L."/>
            <person name="Guy J."/>
            <person name="Iotti M."/>
            <person name="Le Tacon F."/>
            <person name="Lindquist E.A."/>
            <person name="Lipzen A."/>
            <person name="Malagnac F."/>
            <person name="Mello A."/>
            <person name="Molinier V."/>
            <person name="Miyauchi S."/>
            <person name="Poulain J."/>
            <person name="Riccioni C."/>
            <person name="Rubini A."/>
            <person name="Sitrit Y."/>
            <person name="Splivallo R."/>
            <person name="Traeger S."/>
            <person name="Wang M."/>
            <person name="Zifcakova L."/>
            <person name="Wipf D."/>
            <person name="Zambonelli A."/>
            <person name="Paolocci F."/>
            <person name="Nowrousian M."/>
            <person name="Ottonello S."/>
            <person name="Baldrian P."/>
            <person name="Spatafora J.W."/>
            <person name="Henrissat B."/>
            <person name="Nagy L.G."/>
            <person name="Aury J.M."/>
            <person name="Wincker P."/>
            <person name="Grigoriev I.V."/>
            <person name="Bonfante P."/>
            <person name="Martin F.M."/>
        </authorList>
    </citation>
    <scope>NUCLEOTIDE SEQUENCE [LARGE SCALE GENOMIC DNA]</scope>
    <source>
        <strain evidence="2 3">ATCC MYA-4762</strain>
    </source>
</reference>
<organism evidence="2 3">
    <name type="scientific">Terfezia boudieri ATCC MYA-4762</name>
    <dbReference type="NCBI Taxonomy" id="1051890"/>
    <lineage>
        <taxon>Eukaryota</taxon>
        <taxon>Fungi</taxon>
        <taxon>Dikarya</taxon>
        <taxon>Ascomycota</taxon>
        <taxon>Pezizomycotina</taxon>
        <taxon>Pezizomycetes</taxon>
        <taxon>Pezizales</taxon>
        <taxon>Pezizaceae</taxon>
        <taxon>Terfezia</taxon>
    </lineage>
</organism>
<evidence type="ECO:0000313" key="3">
    <source>
        <dbReference type="Proteomes" id="UP000267821"/>
    </source>
</evidence>
<accession>A0A3N4LAY9</accession>
<gene>
    <name evidence="2" type="ORF">L211DRAFT_870899</name>
</gene>
<dbReference type="OrthoDB" id="10570055at2759"/>
<dbReference type="AlphaFoldDB" id="A0A3N4LAY9"/>
<dbReference type="InParanoid" id="A0A3N4LAY9"/>
<keyword evidence="3" id="KW-1185">Reference proteome</keyword>
<name>A0A3N4LAY9_9PEZI</name>
<sequence>MRFIAGGRRVHGEDKSVSRRRSGKKKLPWVDVVPVEVEGVEEFRVRGKMGKKGMVSECENDERKLEYRNMRGRFDGKRVMYIEDDDEEEEEEYRFIECKDATPGPLSRAQRAKHPMSMHGLGWGAHRIRKAPMVPPSARAAGTRKISILY</sequence>
<feature type="region of interest" description="Disordered" evidence="1">
    <location>
        <begin position="1"/>
        <end position="22"/>
    </location>
</feature>
<dbReference type="EMBL" id="ML121578">
    <property type="protein sequence ID" value="RPB20054.1"/>
    <property type="molecule type" value="Genomic_DNA"/>
</dbReference>
<evidence type="ECO:0000256" key="1">
    <source>
        <dbReference type="SAM" id="MobiDB-lite"/>
    </source>
</evidence>
<proteinExistence type="predicted"/>
<dbReference type="Proteomes" id="UP000267821">
    <property type="component" value="Unassembled WGS sequence"/>
</dbReference>
<evidence type="ECO:0000313" key="2">
    <source>
        <dbReference type="EMBL" id="RPB20054.1"/>
    </source>
</evidence>
<protein>
    <submittedName>
        <fullName evidence="2">Uncharacterized protein</fullName>
    </submittedName>
</protein>